<keyword evidence="1" id="KW-1133">Transmembrane helix</keyword>
<evidence type="ECO:0000313" key="3">
    <source>
        <dbReference type="Proteomes" id="UP000267164"/>
    </source>
</evidence>
<feature type="transmembrane region" description="Helical" evidence="1">
    <location>
        <begin position="38"/>
        <end position="57"/>
    </location>
</feature>
<feature type="transmembrane region" description="Helical" evidence="1">
    <location>
        <begin position="69"/>
        <end position="89"/>
    </location>
</feature>
<dbReference type="Pfam" id="PF20226">
    <property type="entry name" value="DUF6585"/>
    <property type="match status" value="1"/>
</dbReference>
<sequence>MPGEDLDISRRIEETARREDLGAVRSVYPVGQRPGSGVWAWVTFGGLVIAAVISGVTGAHSGTRHWDGFFGMFAVFAFIIATGTSTRGWQYNRKLAGGRLELRERGLVIGFRDRPVGLRYDTVRVQQKLVRHKSNGVETGTSHTYTFFLPGKRIPVVIDHSFTGVLQWGPQIQQAIVNAQVPIVIERLRAGEKVEFGTLWITATEVGTLVDSAPWGQVTKLTISDGAVKLHSTKGPLNLRAKPIKDIPNFFVFQTLFEHLRQAHNPTAAG</sequence>
<dbReference type="AlphaFoldDB" id="A0A386ZBX3"/>
<dbReference type="InterPro" id="IPR046492">
    <property type="entry name" value="DUF6585"/>
</dbReference>
<dbReference type="EMBL" id="CP032568">
    <property type="protein sequence ID" value="AYF73999.1"/>
    <property type="molecule type" value="Genomic_DNA"/>
</dbReference>
<dbReference type="Proteomes" id="UP000267164">
    <property type="component" value="Chromosome"/>
</dbReference>
<name>A0A386ZBX3_9NOCA</name>
<evidence type="ECO:0000313" key="2">
    <source>
        <dbReference type="EMBL" id="AYF73999.1"/>
    </source>
</evidence>
<gene>
    <name evidence="2" type="ORF">D7D52_09120</name>
</gene>
<keyword evidence="1" id="KW-0812">Transmembrane</keyword>
<accession>A0A386ZBX3</accession>
<protein>
    <submittedName>
        <fullName evidence="2">Uncharacterized protein</fullName>
    </submittedName>
</protein>
<evidence type="ECO:0000256" key="1">
    <source>
        <dbReference type="SAM" id="Phobius"/>
    </source>
</evidence>
<proteinExistence type="predicted"/>
<dbReference type="OrthoDB" id="4523591at2"/>
<dbReference type="KEGG" id="nyu:D7D52_09120"/>
<reference evidence="2 3" key="1">
    <citation type="submission" date="2018-09" db="EMBL/GenBank/DDBJ databases">
        <title>Nocardia yunnanensis sp. nov., an actinomycete isolated from a soil sample.</title>
        <authorList>
            <person name="Zhang J."/>
        </authorList>
    </citation>
    <scope>NUCLEOTIDE SEQUENCE [LARGE SCALE GENOMIC DNA]</scope>
    <source>
        <strain evidence="2 3">CFHS0054</strain>
    </source>
</reference>
<keyword evidence="1" id="KW-0472">Membrane</keyword>
<organism evidence="2 3">
    <name type="scientific">Nocardia yunnanensis</name>
    <dbReference type="NCBI Taxonomy" id="2382165"/>
    <lineage>
        <taxon>Bacteria</taxon>
        <taxon>Bacillati</taxon>
        <taxon>Actinomycetota</taxon>
        <taxon>Actinomycetes</taxon>
        <taxon>Mycobacteriales</taxon>
        <taxon>Nocardiaceae</taxon>
        <taxon>Nocardia</taxon>
    </lineage>
</organism>
<keyword evidence="3" id="KW-1185">Reference proteome</keyword>